<keyword evidence="2" id="KW-1185">Reference proteome</keyword>
<proteinExistence type="predicted"/>
<dbReference type="RefSeq" id="WP_008342327.1">
    <property type="nucleotide sequence ID" value="NZ_AP014928.1"/>
</dbReference>
<dbReference type="EMBL" id="JBEOME010000003">
    <property type="protein sequence ID" value="MER3121198.1"/>
    <property type="molecule type" value="Genomic_DNA"/>
</dbReference>
<protein>
    <submittedName>
        <fullName evidence="1">Uncharacterized protein</fullName>
    </submittedName>
</protein>
<comment type="caution">
    <text evidence="1">The sequence shown here is derived from an EMBL/GenBank/DDBJ whole genome shotgun (WGS) entry which is preliminary data.</text>
</comment>
<reference evidence="1 2" key="1">
    <citation type="submission" date="2024-06" db="EMBL/GenBank/DDBJ databases">
        <title>Construction of an artificial bacterial consortium using nitrogen cycle bacteria from Cuatro Cienegas Basin and a mangrove forest.</title>
        <authorList>
            <person name="Aguilera-Najera D."/>
            <person name="Marquez-Cianci L."/>
            <person name="Martinez-Perez E."/>
            <person name="Rosas-Barrera M."/>
            <person name="Rodriguez-Cruz U.E."/>
            <person name="Tapia-Lopez R."/>
            <person name="Eguiarte L.E."/>
            <person name="Souza-Saldivar V."/>
        </authorList>
    </citation>
    <scope>NUCLEOTIDE SEQUENCE [LARGE SCALE GENOMIC DNA]</scope>
    <source>
        <strain evidence="1 2">S14-15</strain>
    </source>
</reference>
<evidence type="ECO:0000313" key="2">
    <source>
        <dbReference type="Proteomes" id="UP001467674"/>
    </source>
</evidence>
<evidence type="ECO:0000313" key="1">
    <source>
        <dbReference type="EMBL" id="MER3121198.1"/>
    </source>
</evidence>
<name>A0ABV1S3T2_BACAB</name>
<gene>
    <name evidence="1" type="ORF">ABQG71_08320</name>
</gene>
<sequence length="87" mass="10775">MKKFRGKKRYFRNLWEEVNTFDLQLEHDSWVYFWHTHLDFFGVGKIRREYIKAFKDLIDLHQFGGSYDQSECEEVYYIQSKEQGIRV</sequence>
<dbReference type="Proteomes" id="UP001467674">
    <property type="component" value="Unassembled WGS sequence"/>
</dbReference>
<accession>A0ABV1S3T2</accession>
<dbReference type="GeneID" id="66363796"/>
<organism evidence="1 2">
    <name type="scientific">Bacillus altitudinis</name>
    <dbReference type="NCBI Taxonomy" id="293387"/>
    <lineage>
        <taxon>Bacteria</taxon>
        <taxon>Bacillati</taxon>
        <taxon>Bacillota</taxon>
        <taxon>Bacilli</taxon>
        <taxon>Bacillales</taxon>
        <taxon>Bacillaceae</taxon>
        <taxon>Bacillus</taxon>
    </lineage>
</organism>